<evidence type="ECO:0000313" key="1">
    <source>
        <dbReference type="EMBL" id="KIK61518.1"/>
    </source>
</evidence>
<proteinExistence type="predicted"/>
<gene>
    <name evidence="1" type="ORF">GYMLUDRAFT_166547</name>
</gene>
<evidence type="ECO:0008006" key="3">
    <source>
        <dbReference type="Google" id="ProtNLM"/>
    </source>
</evidence>
<feature type="non-terminal residue" evidence="1">
    <location>
        <position position="1"/>
    </location>
</feature>
<dbReference type="Proteomes" id="UP000053593">
    <property type="component" value="Unassembled WGS sequence"/>
</dbReference>
<reference evidence="1 2" key="1">
    <citation type="submission" date="2014-04" db="EMBL/GenBank/DDBJ databases">
        <title>Evolutionary Origins and Diversification of the Mycorrhizal Mutualists.</title>
        <authorList>
            <consortium name="DOE Joint Genome Institute"/>
            <consortium name="Mycorrhizal Genomics Consortium"/>
            <person name="Kohler A."/>
            <person name="Kuo A."/>
            <person name="Nagy L.G."/>
            <person name="Floudas D."/>
            <person name="Copeland A."/>
            <person name="Barry K.W."/>
            <person name="Cichocki N."/>
            <person name="Veneault-Fourrey C."/>
            <person name="LaButti K."/>
            <person name="Lindquist E.A."/>
            <person name="Lipzen A."/>
            <person name="Lundell T."/>
            <person name="Morin E."/>
            <person name="Murat C."/>
            <person name="Riley R."/>
            <person name="Ohm R."/>
            <person name="Sun H."/>
            <person name="Tunlid A."/>
            <person name="Henrissat B."/>
            <person name="Grigoriev I.V."/>
            <person name="Hibbett D.S."/>
            <person name="Martin F."/>
        </authorList>
    </citation>
    <scope>NUCLEOTIDE SEQUENCE [LARGE SCALE GENOMIC DNA]</scope>
    <source>
        <strain evidence="1 2">FD-317 M1</strain>
    </source>
</reference>
<dbReference type="OrthoDB" id="1924919at2759"/>
<accession>A0A0D0CYQ9</accession>
<organism evidence="1 2">
    <name type="scientific">Collybiopsis luxurians FD-317 M1</name>
    <dbReference type="NCBI Taxonomy" id="944289"/>
    <lineage>
        <taxon>Eukaryota</taxon>
        <taxon>Fungi</taxon>
        <taxon>Dikarya</taxon>
        <taxon>Basidiomycota</taxon>
        <taxon>Agaricomycotina</taxon>
        <taxon>Agaricomycetes</taxon>
        <taxon>Agaricomycetidae</taxon>
        <taxon>Agaricales</taxon>
        <taxon>Marasmiineae</taxon>
        <taxon>Omphalotaceae</taxon>
        <taxon>Collybiopsis</taxon>
        <taxon>Collybiopsis luxurians</taxon>
    </lineage>
</organism>
<protein>
    <recommendedName>
        <fullName evidence="3">Protein kinase domain-containing protein</fullName>
    </recommendedName>
</protein>
<name>A0A0D0CYQ9_9AGAR</name>
<evidence type="ECO:0000313" key="2">
    <source>
        <dbReference type="Proteomes" id="UP000053593"/>
    </source>
</evidence>
<dbReference type="HOGENOM" id="CLU_3055959_0_0_1"/>
<dbReference type="EMBL" id="KN834771">
    <property type="protein sequence ID" value="KIK61518.1"/>
    <property type="molecule type" value="Genomic_DNA"/>
</dbReference>
<sequence>LFQQFCHKLLVWCQLYHPNILPIFRVNIDLFDPSFHLISPWMDNGYIVAFLKQN</sequence>
<dbReference type="AlphaFoldDB" id="A0A0D0CYQ9"/>
<keyword evidence="2" id="KW-1185">Reference proteome</keyword>